<feature type="region of interest" description="Disordered" evidence="1">
    <location>
        <begin position="69"/>
        <end position="109"/>
    </location>
</feature>
<sequence>MGRLDKAFQERPLGVLPSDTETYPREERKAVTTMSGLTLDGSFIPHSNFLVYQDEELEPETITEVVEIASSQSTPLVPPPETPPLSTPKPKEDLEPNPHQPPIPCETDTLLSHFYNSPPEYETFSFDIEENSSGSTTTHSDYPLPDYEAFYFDDNHIEEKSSGSTTTHSDFSLPEYDSFIFDLSIDPFPPADRREFTSVVEKNIFDLSSTKDSTSIELNDFPLLLSDCDSSLSKEFSEIDLLVSFPSGNEDIVFDPGIFIIKGVQSERFHILPLDNFPTISFVSDSLLLTDSSEIETFLSFPSENEDKCDRLIGIGFVLDFVEFISFTFGDKEMILMIEKEMILVIEAVSR</sequence>
<name>A0ABQ5B6I6_9ASTR</name>
<gene>
    <name evidence="2" type="ORF">Tco_0857402</name>
</gene>
<reference evidence="2" key="2">
    <citation type="submission" date="2022-01" db="EMBL/GenBank/DDBJ databases">
        <authorList>
            <person name="Yamashiro T."/>
            <person name="Shiraishi A."/>
            <person name="Satake H."/>
            <person name="Nakayama K."/>
        </authorList>
    </citation>
    <scope>NUCLEOTIDE SEQUENCE</scope>
</reference>
<protein>
    <recommendedName>
        <fullName evidence="4">Reverse transcriptase domain-containing protein</fullName>
    </recommendedName>
</protein>
<accession>A0ABQ5B6I6</accession>
<reference evidence="2" key="1">
    <citation type="journal article" date="2022" name="Int. J. Mol. Sci.">
        <title>Draft Genome of Tanacetum Coccineum: Genomic Comparison of Closely Related Tanacetum-Family Plants.</title>
        <authorList>
            <person name="Yamashiro T."/>
            <person name="Shiraishi A."/>
            <person name="Nakayama K."/>
            <person name="Satake H."/>
        </authorList>
    </citation>
    <scope>NUCLEOTIDE SEQUENCE</scope>
</reference>
<proteinExistence type="predicted"/>
<comment type="caution">
    <text evidence="2">The sequence shown here is derived from an EMBL/GenBank/DDBJ whole genome shotgun (WGS) entry which is preliminary data.</text>
</comment>
<feature type="compositionally biased region" description="Pro residues" evidence="1">
    <location>
        <begin position="76"/>
        <end position="87"/>
    </location>
</feature>
<evidence type="ECO:0000256" key="1">
    <source>
        <dbReference type="SAM" id="MobiDB-lite"/>
    </source>
</evidence>
<dbReference type="Proteomes" id="UP001151760">
    <property type="component" value="Unassembled WGS sequence"/>
</dbReference>
<dbReference type="EMBL" id="BQNB010012981">
    <property type="protein sequence ID" value="GJT10360.1"/>
    <property type="molecule type" value="Genomic_DNA"/>
</dbReference>
<feature type="region of interest" description="Disordered" evidence="1">
    <location>
        <begin position="1"/>
        <end position="26"/>
    </location>
</feature>
<evidence type="ECO:0000313" key="3">
    <source>
        <dbReference type="Proteomes" id="UP001151760"/>
    </source>
</evidence>
<keyword evidence="3" id="KW-1185">Reference proteome</keyword>
<evidence type="ECO:0000313" key="2">
    <source>
        <dbReference type="EMBL" id="GJT10360.1"/>
    </source>
</evidence>
<evidence type="ECO:0008006" key="4">
    <source>
        <dbReference type="Google" id="ProtNLM"/>
    </source>
</evidence>
<organism evidence="2 3">
    <name type="scientific">Tanacetum coccineum</name>
    <dbReference type="NCBI Taxonomy" id="301880"/>
    <lineage>
        <taxon>Eukaryota</taxon>
        <taxon>Viridiplantae</taxon>
        <taxon>Streptophyta</taxon>
        <taxon>Embryophyta</taxon>
        <taxon>Tracheophyta</taxon>
        <taxon>Spermatophyta</taxon>
        <taxon>Magnoliopsida</taxon>
        <taxon>eudicotyledons</taxon>
        <taxon>Gunneridae</taxon>
        <taxon>Pentapetalae</taxon>
        <taxon>asterids</taxon>
        <taxon>campanulids</taxon>
        <taxon>Asterales</taxon>
        <taxon>Asteraceae</taxon>
        <taxon>Asteroideae</taxon>
        <taxon>Anthemideae</taxon>
        <taxon>Anthemidinae</taxon>
        <taxon>Tanacetum</taxon>
    </lineage>
</organism>